<comment type="cofactor">
    <cofactor evidence="8">
        <name>Ca(2+)</name>
        <dbReference type="ChEBI" id="CHEBI:29108"/>
    </cofactor>
    <text evidence="8">Binds 1 Ca(2+) ion per subunit.</text>
</comment>
<dbReference type="InterPro" id="IPR014756">
    <property type="entry name" value="Ig_E-set"/>
</dbReference>
<feature type="compositionally biased region" description="Low complexity" evidence="9">
    <location>
        <begin position="61"/>
        <end position="73"/>
    </location>
</feature>
<evidence type="ECO:0000256" key="5">
    <source>
        <dbReference type="ARBA" id="ARBA00023315"/>
    </source>
</evidence>
<dbReference type="Gene3D" id="3.90.260.10">
    <property type="entry name" value="Transglutaminase-like"/>
    <property type="match status" value="1"/>
</dbReference>
<keyword evidence="5" id="KW-0012">Acyltransferase</keyword>
<dbReference type="GO" id="GO:0003810">
    <property type="term" value="F:protein-glutamine gamma-glutamyltransferase activity"/>
    <property type="evidence" value="ECO:0007669"/>
    <property type="project" value="UniProtKB-EC"/>
</dbReference>
<proteinExistence type="inferred from homology"/>
<keyword evidence="12" id="KW-1185">Reference proteome</keyword>
<keyword evidence="4 8" id="KW-0106">Calcium</keyword>
<keyword evidence="2" id="KW-0808">Transferase</keyword>
<evidence type="ECO:0000259" key="10">
    <source>
        <dbReference type="SMART" id="SM00460"/>
    </source>
</evidence>
<dbReference type="InterPro" id="IPR008958">
    <property type="entry name" value="Transglutaminase_C"/>
</dbReference>
<organism evidence="11 12">
    <name type="scientific">Lymnaea stagnalis</name>
    <name type="common">Great pond snail</name>
    <name type="synonym">Helix stagnalis</name>
    <dbReference type="NCBI Taxonomy" id="6523"/>
    <lineage>
        <taxon>Eukaryota</taxon>
        <taxon>Metazoa</taxon>
        <taxon>Spiralia</taxon>
        <taxon>Lophotrochozoa</taxon>
        <taxon>Mollusca</taxon>
        <taxon>Gastropoda</taxon>
        <taxon>Heterobranchia</taxon>
        <taxon>Euthyneura</taxon>
        <taxon>Panpulmonata</taxon>
        <taxon>Hygrophila</taxon>
        <taxon>Lymnaeoidea</taxon>
        <taxon>Lymnaeidae</taxon>
        <taxon>Lymnaea</taxon>
    </lineage>
</organism>
<feature type="region of interest" description="Disordered" evidence="9">
    <location>
        <begin position="53"/>
        <end position="90"/>
    </location>
</feature>
<evidence type="ECO:0000313" key="11">
    <source>
        <dbReference type="EMBL" id="CAL1532743.1"/>
    </source>
</evidence>
<dbReference type="Gene3D" id="2.60.40.10">
    <property type="entry name" value="Immunoglobulins"/>
    <property type="match status" value="3"/>
</dbReference>
<feature type="active site" evidence="7">
    <location>
        <position position="446"/>
    </location>
</feature>
<dbReference type="EMBL" id="CAXITT010000124">
    <property type="protein sequence ID" value="CAL1532743.1"/>
    <property type="molecule type" value="Genomic_DNA"/>
</dbReference>
<evidence type="ECO:0000313" key="12">
    <source>
        <dbReference type="Proteomes" id="UP001497497"/>
    </source>
</evidence>
<dbReference type="FunFam" id="2.60.40.10:FF:000090">
    <property type="entry name" value="Protein-glutamine gamma-glutamyltransferase 2"/>
    <property type="match status" value="1"/>
</dbReference>
<protein>
    <recommendedName>
        <fullName evidence="6">protein-glutamine gamma-glutamyltransferase</fullName>
        <ecNumber evidence="6">2.3.2.13</ecNumber>
    </recommendedName>
</protein>
<sequence length="778" mass="86810">MFRRGTFGPGRTSHSHRGLIFGNPGRHLSIFHNSLLSDAINYYIYGAGGVNNQESLKPNVTSPTTDGSSGTTPPKEEISSGNTLPRPDPNKILSVVGVDLQVSVNAKDHHTGDYEICKSKTTPMLVVRRGQPFTISVDFSKEYDAQQDDLRLVFEAGDSPAANKGTSVDFILSDDDKPKEWGAKIQSQKGNSLTITVFTPPTCLVGKWTLKLDVVKKENTSVNIYRYQHKDAIYILFNPWCKDDDVYLDNERLLGEYVLNEKGGIYSGSDRSISFKPWNFGQFESCVLDCAMYLLDICELNWSVRGNPVLVVRKLSALVNSSDDNGVLAGNWSSNYAGGRSPLSWTGSSAILEKYWKTKSPVKYGQCWVFSGLSTTLCRTLGIPARCVTNFESAHDSDGSVSVDYFKVMNTWKADCDSVWNFHVWNEAWLSRPDLPAGYGGWQAFDATPQETSDGVYCCGPASVRAIREGRIELPYDGPFIFAEVNADKVYWSQDNVGKLQCVDLNCNAIGKHISTKAVDSNEREDLSDHYKPKEGSQAERVVVRNAYSSGSKREISNLYKATSNDIEFKVNQDQEHTFVGDNFVLSLTMKNNGDKDRTVSGQVDVHSMYYTGVVADEVKRSPFNNLVIKPKQEVSQVITVTQEEYFKKLKDFCMLDVSVWALVQETNQHFIKKGDYRLRKPHLQIQSPKEAKVGEEIKVEVSFINPLNTSLTNCFIIVDGLAHSLKFRQSNVNPNSTFTNTVPISPTKEGKTEIILNFNSDELQDINVAHAITVRSV</sequence>
<dbReference type="PIRSF" id="PIRSF000459">
    <property type="entry name" value="TGM_EBP42"/>
    <property type="match status" value="1"/>
</dbReference>
<feature type="active site" evidence="7">
    <location>
        <position position="367"/>
    </location>
</feature>
<feature type="binding site" evidence="8">
    <location>
        <position position="535"/>
    </location>
    <ligand>
        <name>Ca(2+)</name>
        <dbReference type="ChEBI" id="CHEBI:29108"/>
    </ligand>
</feature>
<evidence type="ECO:0000256" key="6">
    <source>
        <dbReference type="ARBA" id="ARBA00024222"/>
    </source>
</evidence>
<dbReference type="Pfam" id="PF01841">
    <property type="entry name" value="Transglut_core"/>
    <property type="match status" value="1"/>
</dbReference>
<dbReference type="SUPFAM" id="SSF81296">
    <property type="entry name" value="E set domains"/>
    <property type="match status" value="1"/>
</dbReference>
<dbReference type="PANTHER" id="PTHR11590">
    <property type="entry name" value="PROTEIN-GLUTAMINE GAMMA-GLUTAMYLTRANSFERASE"/>
    <property type="match status" value="1"/>
</dbReference>
<evidence type="ECO:0000256" key="1">
    <source>
        <dbReference type="ARBA" id="ARBA00005968"/>
    </source>
</evidence>
<gene>
    <name evidence="11" type="ORF">GSLYS_00006761001</name>
</gene>
<feature type="binding site" evidence="8">
    <location>
        <position position="540"/>
    </location>
    <ligand>
        <name>Ca(2+)</name>
        <dbReference type="ChEBI" id="CHEBI:29108"/>
    </ligand>
</feature>
<evidence type="ECO:0000256" key="2">
    <source>
        <dbReference type="ARBA" id="ARBA00022679"/>
    </source>
</evidence>
<dbReference type="AlphaFoldDB" id="A0AAV2HFK1"/>
<accession>A0AAV2HFK1</accession>
<dbReference type="Proteomes" id="UP001497497">
    <property type="component" value="Unassembled WGS sequence"/>
</dbReference>
<comment type="similarity">
    <text evidence="1">Belongs to the transglutaminase superfamily. Transglutaminase family.</text>
</comment>
<dbReference type="InterPro" id="IPR002931">
    <property type="entry name" value="Transglutaminase-like"/>
</dbReference>
<dbReference type="GO" id="GO:0046872">
    <property type="term" value="F:metal ion binding"/>
    <property type="evidence" value="ECO:0007669"/>
    <property type="project" value="UniProtKB-KW"/>
</dbReference>
<dbReference type="FunFam" id="3.90.260.10:FF:000001">
    <property type="entry name" value="Protein-glutamine gamma-glutamyltransferase 2"/>
    <property type="match status" value="1"/>
</dbReference>
<evidence type="ECO:0000256" key="7">
    <source>
        <dbReference type="PIRSR" id="PIRSR000459-1"/>
    </source>
</evidence>
<dbReference type="InterPro" id="IPR050779">
    <property type="entry name" value="Transglutaminase"/>
</dbReference>
<dbReference type="EC" id="2.3.2.13" evidence="6"/>
<evidence type="ECO:0000256" key="3">
    <source>
        <dbReference type="ARBA" id="ARBA00022723"/>
    </source>
</evidence>
<dbReference type="InterPro" id="IPR001102">
    <property type="entry name" value="Transglutaminase_N"/>
</dbReference>
<name>A0AAV2HFK1_LYMST</name>
<dbReference type="InterPro" id="IPR013783">
    <property type="entry name" value="Ig-like_fold"/>
</dbReference>
<dbReference type="Pfam" id="PF00927">
    <property type="entry name" value="Transglut_C"/>
    <property type="match status" value="2"/>
</dbReference>
<dbReference type="PANTHER" id="PTHR11590:SF40">
    <property type="entry name" value="HEMOCYTE PROTEIN-GLUTAMINE GAMMA-GLUTAMYLTRANSFERASE-LIKE PROTEIN"/>
    <property type="match status" value="1"/>
</dbReference>
<dbReference type="Pfam" id="PF00868">
    <property type="entry name" value="Transglut_N"/>
    <property type="match status" value="1"/>
</dbReference>
<dbReference type="InterPro" id="IPR023608">
    <property type="entry name" value="Transglutaminase_animal"/>
</dbReference>
<feature type="active site" evidence="7">
    <location>
        <position position="423"/>
    </location>
</feature>
<dbReference type="SUPFAM" id="SSF49309">
    <property type="entry name" value="Transglutaminase, two C-terminal domains"/>
    <property type="match status" value="2"/>
</dbReference>
<dbReference type="InterPro" id="IPR038765">
    <property type="entry name" value="Papain-like_cys_pep_sf"/>
</dbReference>
<feature type="domain" description="Transglutaminase-like" evidence="10">
    <location>
        <begin position="359"/>
        <end position="449"/>
    </location>
</feature>
<comment type="caution">
    <text evidence="11">The sequence shown here is derived from an EMBL/GenBank/DDBJ whole genome shotgun (WGS) entry which is preliminary data.</text>
</comment>
<evidence type="ECO:0000256" key="9">
    <source>
        <dbReference type="SAM" id="MobiDB-lite"/>
    </source>
</evidence>
<feature type="binding site" evidence="8">
    <location>
        <position position="488"/>
    </location>
    <ligand>
        <name>Ca(2+)</name>
        <dbReference type="ChEBI" id="CHEBI:29108"/>
    </ligand>
</feature>
<dbReference type="InterPro" id="IPR036238">
    <property type="entry name" value="Transglutaminase_C_sf"/>
</dbReference>
<dbReference type="SUPFAM" id="SSF54001">
    <property type="entry name" value="Cysteine proteinases"/>
    <property type="match status" value="1"/>
</dbReference>
<dbReference type="SMART" id="SM00460">
    <property type="entry name" value="TGc"/>
    <property type="match status" value="1"/>
</dbReference>
<dbReference type="InterPro" id="IPR036985">
    <property type="entry name" value="Transglutaminase-like_sf"/>
</dbReference>
<evidence type="ECO:0000256" key="8">
    <source>
        <dbReference type="PIRSR" id="PIRSR000459-2"/>
    </source>
</evidence>
<feature type="binding site" evidence="8">
    <location>
        <position position="486"/>
    </location>
    <ligand>
        <name>Ca(2+)</name>
        <dbReference type="ChEBI" id="CHEBI:29108"/>
    </ligand>
</feature>
<evidence type="ECO:0000256" key="4">
    <source>
        <dbReference type="ARBA" id="ARBA00022837"/>
    </source>
</evidence>
<reference evidence="11 12" key="1">
    <citation type="submission" date="2024-04" db="EMBL/GenBank/DDBJ databases">
        <authorList>
            <consortium name="Genoscope - CEA"/>
            <person name="William W."/>
        </authorList>
    </citation>
    <scope>NUCLEOTIDE SEQUENCE [LARGE SCALE GENOMIC DNA]</scope>
</reference>
<keyword evidence="3 8" id="KW-0479">Metal-binding</keyword>